<evidence type="ECO:0000313" key="7">
    <source>
        <dbReference type="Proteomes" id="UP000321363"/>
    </source>
</evidence>
<keyword evidence="6" id="KW-0282">Flagellum</keyword>
<dbReference type="AlphaFoldDB" id="A0A5C6VME9"/>
<dbReference type="GO" id="GO:0009425">
    <property type="term" value="C:bacterial-type flagellum basal body"/>
    <property type="evidence" value="ECO:0007669"/>
    <property type="project" value="UniProtKB-SubCell"/>
</dbReference>
<dbReference type="EMBL" id="VOQF01000014">
    <property type="protein sequence ID" value="TXC85934.1"/>
    <property type="molecule type" value="Genomic_DNA"/>
</dbReference>
<keyword evidence="6" id="KW-0969">Cilium</keyword>
<dbReference type="Pfam" id="PF22692">
    <property type="entry name" value="LlgE_F_G_D1"/>
    <property type="match status" value="1"/>
</dbReference>
<dbReference type="InterPro" id="IPR020013">
    <property type="entry name" value="Flagellar_FlgE/F/G"/>
</dbReference>
<dbReference type="PANTHER" id="PTHR30435:SF19">
    <property type="entry name" value="FLAGELLAR BASAL-BODY ROD PROTEIN FLGG"/>
    <property type="match status" value="1"/>
</dbReference>
<evidence type="ECO:0000256" key="1">
    <source>
        <dbReference type="ARBA" id="ARBA00009677"/>
    </source>
</evidence>
<dbReference type="GO" id="GO:0071978">
    <property type="term" value="P:bacterial-type flagellum-dependent swarming motility"/>
    <property type="evidence" value="ECO:0007669"/>
    <property type="project" value="TreeGrafter"/>
</dbReference>
<evidence type="ECO:0000313" key="6">
    <source>
        <dbReference type="EMBL" id="TXC85934.1"/>
    </source>
</evidence>
<evidence type="ECO:0000256" key="2">
    <source>
        <dbReference type="RuleBase" id="RU362116"/>
    </source>
</evidence>
<protein>
    <submittedName>
        <fullName evidence="6">Flagellar hook-basal body protein</fullName>
    </submittedName>
</protein>
<keyword evidence="6" id="KW-0966">Cell projection</keyword>
<accession>A0A5C6VME9</accession>
<dbReference type="Pfam" id="PF06429">
    <property type="entry name" value="Flg_bbr_C"/>
    <property type="match status" value="1"/>
</dbReference>
<feature type="domain" description="Flagellar basal body rod protein N-terminal" evidence="3">
    <location>
        <begin position="7"/>
        <end position="35"/>
    </location>
</feature>
<keyword evidence="7" id="KW-1185">Reference proteome</keyword>
<dbReference type="InterPro" id="IPR001444">
    <property type="entry name" value="Flag_bb_rod_N"/>
</dbReference>
<name>A0A5C6VME9_9BACI</name>
<dbReference type="Proteomes" id="UP000321363">
    <property type="component" value="Unassembled WGS sequence"/>
</dbReference>
<dbReference type="Pfam" id="PF00460">
    <property type="entry name" value="Flg_bb_rod"/>
    <property type="match status" value="1"/>
</dbReference>
<sequence length="278" mass="30780">MLRSMITATNSMAQFQKQLDKIGHNLANVDTQGFKRTETTFSELVRQQFNTDTKEPVNELEDKLILNPELGIMQGSGAKLNSNVVFTQGSVKQTGRTLDIALTVPNQFLQIDVNGEINYTRDGALYLSPTNDGTNRFMLATASGNRVLDENQDPIYLNDNFKEIVISKDGTLSTVPNNETELPQIFELGIVGLDRPQMLIEKGNNLYGLKDLGNVPINDVLTFLDGADRAVQQGALEMSNVDLTKEMTDLMISQRSYQMNAKTVTLGDQMLGLINGVR</sequence>
<proteinExistence type="inferred from homology"/>
<reference evidence="6 7" key="1">
    <citation type="journal article" date="2005" name="Int. J. Syst. Evol. Microbiol.">
        <title>Bacillus litoralis sp. nov., isolated from a tidal flat of the Yellow Sea in Korea.</title>
        <authorList>
            <person name="Yoon J.H."/>
            <person name="Oh T.K."/>
        </authorList>
    </citation>
    <scope>NUCLEOTIDE SEQUENCE [LARGE SCALE GENOMIC DNA]</scope>
    <source>
        <strain evidence="6 7">SW-211</strain>
    </source>
</reference>
<gene>
    <name evidence="6" type="ORF">FS935_19085</name>
</gene>
<dbReference type="SUPFAM" id="SSF117143">
    <property type="entry name" value="Flagellar hook protein flgE"/>
    <property type="match status" value="1"/>
</dbReference>
<dbReference type="InterPro" id="IPR053967">
    <property type="entry name" value="LlgE_F_G-like_D1"/>
</dbReference>
<feature type="domain" description="Flagellar basal-body/hook protein C-terminal" evidence="4">
    <location>
        <begin position="232"/>
        <end position="275"/>
    </location>
</feature>
<evidence type="ECO:0000259" key="4">
    <source>
        <dbReference type="Pfam" id="PF06429"/>
    </source>
</evidence>
<evidence type="ECO:0000259" key="3">
    <source>
        <dbReference type="Pfam" id="PF00460"/>
    </source>
</evidence>
<comment type="similarity">
    <text evidence="1 2">Belongs to the flagella basal body rod proteins family.</text>
</comment>
<dbReference type="PANTHER" id="PTHR30435">
    <property type="entry name" value="FLAGELLAR PROTEIN"/>
    <property type="match status" value="1"/>
</dbReference>
<keyword evidence="2" id="KW-0975">Bacterial flagellum</keyword>
<dbReference type="NCBIfam" id="TIGR03506">
    <property type="entry name" value="FlgEFG_subfam"/>
    <property type="match status" value="1"/>
</dbReference>
<evidence type="ECO:0000259" key="5">
    <source>
        <dbReference type="Pfam" id="PF22692"/>
    </source>
</evidence>
<comment type="caution">
    <text evidence="6">The sequence shown here is derived from an EMBL/GenBank/DDBJ whole genome shotgun (WGS) entry which is preliminary data.</text>
</comment>
<feature type="domain" description="Flagellar hook protein FlgE/F/G-like D1" evidence="5">
    <location>
        <begin position="108"/>
        <end position="173"/>
    </location>
</feature>
<dbReference type="RefSeq" id="WP_146950250.1">
    <property type="nucleotide sequence ID" value="NZ_VOQF01000014.1"/>
</dbReference>
<dbReference type="InterPro" id="IPR010930">
    <property type="entry name" value="Flg_bb/hook_C_dom"/>
</dbReference>
<dbReference type="OrthoDB" id="9804559at2"/>
<comment type="subcellular location">
    <subcellularLocation>
        <location evidence="2">Bacterial flagellum basal body</location>
    </subcellularLocation>
</comment>
<dbReference type="InterPro" id="IPR037925">
    <property type="entry name" value="FlgE/F/G-like"/>
</dbReference>
<organism evidence="6 7">
    <name type="scientific">Metabacillus litoralis</name>
    <dbReference type="NCBI Taxonomy" id="152268"/>
    <lineage>
        <taxon>Bacteria</taxon>
        <taxon>Bacillati</taxon>
        <taxon>Bacillota</taxon>
        <taxon>Bacilli</taxon>
        <taxon>Bacillales</taxon>
        <taxon>Bacillaceae</taxon>
        <taxon>Metabacillus</taxon>
    </lineage>
</organism>